<dbReference type="SUPFAM" id="SSF47031">
    <property type="entry name" value="Second domain of FERM"/>
    <property type="match status" value="1"/>
</dbReference>
<dbReference type="AlphaFoldDB" id="A0AAD5B8C1"/>
<reference evidence="2" key="1">
    <citation type="submission" date="2018-07" db="EMBL/GenBank/DDBJ databases">
        <title>Comparative genomics of catfishes provides insights into carnivory and benthic adaptation.</title>
        <authorList>
            <person name="Zhang Y."/>
            <person name="Wang D."/>
            <person name="Peng Z."/>
            <person name="Zheng S."/>
            <person name="Shao F."/>
            <person name="Tao W."/>
        </authorList>
    </citation>
    <scope>NUCLEOTIDE SEQUENCE</scope>
    <source>
        <strain evidence="2">Chongqing</strain>
    </source>
</reference>
<protein>
    <submittedName>
        <fullName evidence="2">FERM, RhoGEF and pleckstrin domain-containing protein 2 isoform X3</fullName>
    </submittedName>
</protein>
<feature type="domain" description="FERM" evidence="1">
    <location>
        <begin position="1"/>
        <end position="52"/>
    </location>
</feature>
<dbReference type="InterPro" id="IPR035963">
    <property type="entry name" value="FERM_2"/>
</dbReference>
<dbReference type="PROSITE" id="PS50057">
    <property type="entry name" value="FERM_3"/>
    <property type="match status" value="1"/>
</dbReference>
<dbReference type="PANTHER" id="PTHR45858">
    <property type="entry name" value="FERM DOMAIN CONTAINING PROTEIN"/>
    <property type="match status" value="1"/>
</dbReference>
<evidence type="ECO:0000259" key="1">
    <source>
        <dbReference type="PROSITE" id="PS50057"/>
    </source>
</evidence>
<dbReference type="GO" id="GO:0005085">
    <property type="term" value="F:guanyl-nucleotide exchange factor activity"/>
    <property type="evidence" value="ECO:0007669"/>
    <property type="project" value="TreeGrafter"/>
</dbReference>
<dbReference type="InterPro" id="IPR000299">
    <property type="entry name" value="FERM_domain"/>
</dbReference>
<feature type="non-terminal residue" evidence="2">
    <location>
        <position position="52"/>
    </location>
</feature>
<name>A0AAD5B8C1_SILAS</name>
<dbReference type="EMBL" id="MU524270">
    <property type="protein sequence ID" value="KAI5630543.1"/>
    <property type="molecule type" value="Genomic_DNA"/>
</dbReference>
<dbReference type="Gene3D" id="1.20.80.10">
    <property type="match status" value="1"/>
</dbReference>
<organism evidence="2 3">
    <name type="scientific">Silurus asotus</name>
    <name type="common">Amur catfish</name>
    <name type="synonym">Parasilurus asotus</name>
    <dbReference type="NCBI Taxonomy" id="30991"/>
    <lineage>
        <taxon>Eukaryota</taxon>
        <taxon>Metazoa</taxon>
        <taxon>Chordata</taxon>
        <taxon>Craniata</taxon>
        <taxon>Vertebrata</taxon>
        <taxon>Euteleostomi</taxon>
        <taxon>Actinopterygii</taxon>
        <taxon>Neopterygii</taxon>
        <taxon>Teleostei</taxon>
        <taxon>Ostariophysi</taxon>
        <taxon>Siluriformes</taxon>
        <taxon>Siluridae</taxon>
        <taxon>Silurus</taxon>
    </lineage>
</organism>
<dbReference type="InterPro" id="IPR014352">
    <property type="entry name" value="FERM/acyl-CoA-bd_prot_sf"/>
</dbReference>
<sequence length="52" mass="6337">VWLEPTKLIVKQVRPEIGDYDDVADREYLKDTKLLPNQEHLQEKIMELHRRH</sequence>
<dbReference type="PANTHER" id="PTHR45858:SF4">
    <property type="entry name" value="FERM, ARHGEF AND PLECKSTRIN DOMAIN-CONTAINING PROTEIN 2"/>
    <property type="match status" value="1"/>
</dbReference>
<dbReference type="Proteomes" id="UP001205998">
    <property type="component" value="Unassembled WGS sequence"/>
</dbReference>
<dbReference type="InterPro" id="IPR051835">
    <property type="entry name" value="RAC1-GEF"/>
</dbReference>
<feature type="non-terminal residue" evidence="2">
    <location>
        <position position="1"/>
    </location>
</feature>
<evidence type="ECO:0000313" key="3">
    <source>
        <dbReference type="Proteomes" id="UP001205998"/>
    </source>
</evidence>
<proteinExistence type="predicted"/>
<accession>A0AAD5B8C1</accession>
<keyword evidence="3" id="KW-1185">Reference proteome</keyword>
<gene>
    <name evidence="2" type="ORF">C0J50_12570</name>
</gene>
<comment type="caution">
    <text evidence="2">The sequence shown here is derived from an EMBL/GenBank/DDBJ whole genome shotgun (WGS) entry which is preliminary data.</text>
</comment>
<evidence type="ECO:0000313" key="2">
    <source>
        <dbReference type="EMBL" id="KAI5630543.1"/>
    </source>
</evidence>